<feature type="region of interest" description="Disordered" evidence="1">
    <location>
        <begin position="1249"/>
        <end position="1274"/>
    </location>
</feature>
<dbReference type="PANTHER" id="PTHR13743:SF161">
    <property type="entry name" value="BEIGE_BEACH DOMAIN CONTAINING PROTEIN"/>
    <property type="match status" value="1"/>
</dbReference>
<accession>A2E1P4</accession>
<dbReference type="Gene3D" id="2.130.10.10">
    <property type="entry name" value="YVTN repeat-like/Quinoprotein amine dehydrogenase"/>
    <property type="match status" value="1"/>
</dbReference>
<dbReference type="InParanoid" id="A2E1P4"/>
<keyword evidence="4" id="KW-1185">Reference proteome</keyword>
<protein>
    <submittedName>
        <fullName evidence="3">Beige/BEACH domain containing protein</fullName>
    </submittedName>
</protein>
<dbReference type="Gene3D" id="1.10.1540.10">
    <property type="entry name" value="BEACH domain"/>
    <property type="match status" value="1"/>
</dbReference>
<dbReference type="InterPro" id="IPR036322">
    <property type="entry name" value="WD40_repeat_dom_sf"/>
</dbReference>
<dbReference type="eggNOG" id="KOG1787">
    <property type="taxonomic scope" value="Eukaryota"/>
</dbReference>
<feature type="region of interest" description="Disordered" evidence="1">
    <location>
        <begin position="1640"/>
        <end position="1659"/>
    </location>
</feature>
<dbReference type="SMART" id="SM01026">
    <property type="entry name" value="Beach"/>
    <property type="match status" value="1"/>
</dbReference>
<dbReference type="InterPro" id="IPR031570">
    <property type="entry name" value="NBEA/BDCP_DUF4704"/>
</dbReference>
<dbReference type="Pfam" id="PF02138">
    <property type="entry name" value="Beach"/>
    <property type="match status" value="1"/>
</dbReference>
<feature type="domain" description="BEACH" evidence="2">
    <location>
        <begin position="1763"/>
        <end position="2051"/>
    </location>
</feature>
<dbReference type="PROSITE" id="PS50197">
    <property type="entry name" value="BEACH"/>
    <property type="match status" value="1"/>
</dbReference>
<dbReference type="SUPFAM" id="SSF81837">
    <property type="entry name" value="BEACH domain"/>
    <property type="match status" value="1"/>
</dbReference>
<feature type="region of interest" description="Disordered" evidence="1">
    <location>
        <begin position="2117"/>
        <end position="2148"/>
    </location>
</feature>
<evidence type="ECO:0000256" key="1">
    <source>
        <dbReference type="SAM" id="MobiDB-lite"/>
    </source>
</evidence>
<dbReference type="OrthoDB" id="241321at2759"/>
<dbReference type="VEuPathDB" id="TrichDB:TVAG_424040"/>
<evidence type="ECO:0000259" key="2">
    <source>
        <dbReference type="PROSITE" id="PS50197"/>
    </source>
</evidence>
<dbReference type="PANTHER" id="PTHR13743">
    <property type="entry name" value="BEIGE/BEACH-RELATED"/>
    <property type="match status" value="1"/>
</dbReference>
<dbReference type="InterPro" id="IPR015943">
    <property type="entry name" value="WD40/YVTN_repeat-like_dom_sf"/>
</dbReference>
<dbReference type="Pfam" id="PF15787">
    <property type="entry name" value="DUF4704"/>
    <property type="match status" value="1"/>
</dbReference>
<sequence>MLRELSSIPDYVIDIVTRSKHIITEEGLGEAIILQNAEYFETPKALIEYETFDKEIDLSNTPFYPKHQNYNEIINEYVLEELNLIAEKIDSNNYKEFYKCCEDALPKIGENERAYDIFASFIVLFHIISKRIKVGGPSKFITSPFLFQPTIIVSKSGENPLFYQQINTIRHYVMDLLAVNGVDDVKTIMDNLMQKPEIFAEFTERLISIQLVFNLSKFNFQVIIQALMYSMTQFQSYKNLDEKTRNAINNARMAILLVLNNYLLQPELTLLLFDDDYFIDSFFDLIYEYPLIKFVISHLGRYIKSDVTVKNNRLLNKIVDVTLYIANNMQKEKVACIGSYLFGLIGEILPLSEVYVQVFVKLISDIIVGLNGIENTPISQDLIFNIITLLNNLEAHALSAPEVTALQNSISRVFGDEPSQHIFLKLIQLIAGKPLANINPQFLVKRPKGIKLLIAVFLKSSNIKIVFAFVAQLLQFAPENAEQAHYGEVNRYLIDLIFQWRLEDGNMKEVVASAFSLLMLISTQICSVSVVRHFISLLCPIEGRFLPFYHPITLKLLNNMLIESKRKPTAVLPLAENCSFEIDGLNGEDFSKGFTLSIWLMINNKDPHYKSQLFISRDNDNTTIGIYLAGDQIVVFAENQGEQWTGRPDVVLPQKEWCFVSVTATPDPSRQQFTFYTTVNNGEGKIIYFPLVVPKQGPLKVSMIGGLSRDSLRVRNVSLLGPIGLFPLQKPDAMISIYDAGPAGAVPSHLKPLFYMVPREIEKGVRLENRFNEKVTVSNSSISYTRIFSFTEILVNRVGIDILLPIFAQWDLTFKTGEVVQFLAEQTIELLENALSLSDESQTNFAEADGFKIISNLIIKNDINHINYSLYTKFVNILGVLTSETAQNSLFHDILMNIEIWINATATDHVRIVKHWARNMCPSKKFSTIIDFEFILAILRIYYWYDTDPLNAITRYPKRCRGEKLAVSECRRYLLAIAHMIARHKFQDSDFKLLMSYILTTGDLQQNIDLLYFLRELIDDTQHNILQNCSVDLIKLLQYLLNLKNETVVVSLIATVIDAHRRNLFKDMTIINHLDIILHQLTSNFVSKSMLLKLVELCNSNCPEIFPICSWMAVNIGAKAIGYILDNMKPSYNFATSTNWNQWFVVAYYKTEPDLKRSLMRFLIDSCGNNLGQLVSCFEVIGLSLGENKDNAIHDLVLEAGKSVLNGSEAVVINEYVKIMKHFVFFRENEGETTNQMLQILFDNSPFAEKTQTTTKSRNKQGTPPRNLRNSPKKDMIRKARHSLHPSTIAQFTENTENYSPLLAEQALAAFNPIQQVIPSMSTFKNRRVSMLNIGKRKFQYESHIEPDKKVINLMPNDLDKKVAHIAEREFTYSFGLRYSKSGNWLDYDLADQFIDIYTKIPDPEHATLAMTICAYLIRYNNPKIEKLLKILPSNDSLYSNGMNYISHYANQSGVSSPVQSISSNYHQLAFEFSQNVPKALSSKDMKASSLRLMKYVLKSQTENSQRAFQIFSMITDQIVIACSNSVNMMSDQVSEGIENASKLWTRCWQSMTIDNAPWCKSLPKSRIGEIHFKRDNTLGPNYCPTMMRRNYNFDNHMSASLLRDTGSTQNAEKALEDYKAKLQEEYKQNAPVQLFEVEETDIEHPSSTESPSKPQNKNYSGNECIIELPCEIIKNNGVKKAIFALLADALILTYETGKIRSINPHKITALFERTRFHHPTAIEIFLTTGQTVFINFPNIKSLTVLKHFKSLQMPQLKMCQTVEFKPFFEQISKTDLWVKRKISNFDYLMHLNMSSGRTFNDVSQYPIIPWILSDYTSENLNLNDPMVYRDLSKPVGALNDERFETLAEKYNSFASVGMTPYLFSSGYSCPLSIYLWLMRMEPFATLHIEIQSGRFDHAARLFSSVSAAWKLSTTHQNDFRELIPEFFTQADFLMNKNGFDLGKFSGEQVNDVQLPPWAPTPYDFVYLNRKALESEYVSQNLHKWIDLVWGSKQTGKEALKAKNIYVSQMYPDIWKQVNMNDPQIRAKTEAILCHVGQVPQKLFDNDHPQRNMEIVKKSVIDKVISTDLRAKSLLLSQSKLVGENKIRVSSIDETGIIVSSIYDTQVLNKLSKITQNKTRSRSDSNRVSNVSPTKARRRKSTDNPLTSLSNVGIEVSTNDFSMSTHSVKSFSNVIPMSAQKIICQMPDGSLFISKVNANEVFKIANNSNTINLAIRQRSSITAMASDEGCLLTANGDSVITIYTKGEGSEGMFTIPSYSSTIKCAAVSVRYHMCVCGTRDGNILFCSLNNRSITRIVSLGERRASSILITKGRGFVVIHSTDLSCGSLKHYLSLYSVSGDLIREKELHSGVQAWSTEVDEKGFDYITLADELGDIFLFEAFYLDVYNPLLSILDDSIIEIKYMQSENIVLAVTSLGKVVFIPV</sequence>
<feature type="compositionally biased region" description="Polar residues" evidence="1">
    <location>
        <begin position="1250"/>
        <end position="1270"/>
    </location>
</feature>
<dbReference type="RefSeq" id="XP_001325596.1">
    <property type="nucleotide sequence ID" value="XM_001325561.1"/>
</dbReference>
<name>A2E1P4_TRIV3</name>
<proteinExistence type="predicted"/>
<dbReference type="CDD" id="cd06071">
    <property type="entry name" value="Beach"/>
    <property type="match status" value="1"/>
</dbReference>
<dbReference type="EMBL" id="DS113286">
    <property type="protein sequence ID" value="EAY13373.1"/>
    <property type="molecule type" value="Genomic_DNA"/>
</dbReference>
<dbReference type="VEuPathDB" id="TrichDB:TVAGG3_0304090"/>
<evidence type="ECO:0000313" key="3">
    <source>
        <dbReference type="EMBL" id="EAY13373.1"/>
    </source>
</evidence>
<dbReference type="SUPFAM" id="SSF49899">
    <property type="entry name" value="Concanavalin A-like lectins/glucanases"/>
    <property type="match status" value="1"/>
</dbReference>
<evidence type="ECO:0000313" key="4">
    <source>
        <dbReference type="Proteomes" id="UP000001542"/>
    </source>
</evidence>
<dbReference type="InterPro" id="IPR050865">
    <property type="entry name" value="BEACH_Domain"/>
</dbReference>
<dbReference type="InterPro" id="IPR013320">
    <property type="entry name" value="ConA-like_dom_sf"/>
</dbReference>
<reference evidence="3" key="1">
    <citation type="submission" date="2006-10" db="EMBL/GenBank/DDBJ databases">
        <authorList>
            <person name="Amadeo P."/>
            <person name="Zhao Q."/>
            <person name="Wortman J."/>
            <person name="Fraser-Liggett C."/>
            <person name="Carlton J."/>
        </authorList>
    </citation>
    <scope>NUCLEOTIDE SEQUENCE</scope>
    <source>
        <strain evidence="3">G3</strain>
    </source>
</reference>
<dbReference type="SMR" id="A2E1P4"/>
<dbReference type="Proteomes" id="UP000001542">
    <property type="component" value="Unassembled WGS sequence"/>
</dbReference>
<dbReference type="SUPFAM" id="SSF50729">
    <property type="entry name" value="PH domain-like"/>
    <property type="match status" value="1"/>
</dbReference>
<organism evidence="3 4">
    <name type="scientific">Trichomonas vaginalis (strain ATCC PRA-98 / G3)</name>
    <dbReference type="NCBI Taxonomy" id="412133"/>
    <lineage>
        <taxon>Eukaryota</taxon>
        <taxon>Metamonada</taxon>
        <taxon>Parabasalia</taxon>
        <taxon>Trichomonadida</taxon>
        <taxon>Trichomonadidae</taxon>
        <taxon>Trichomonas</taxon>
    </lineage>
</organism>
<dbReference type="InterPro" id="IPR000409">
    <property type="entry name" value="BEACH_dom"/>
</dbReference>
<feature type="compositionally biased region" description="Polar residues" evidence="1">
    <location>
        <begin position="1646"/>
        <end position="1659"/>
    </location>
</feature>
<dbReference type="KEGG" id="tva:4771355"/>
<dbReference type="InterPro" id="IPR036372">
    <property type="entry name" value="BEACH_dom_sf"/>
</dbReference>
<gene>
    <name evidence="3" type="ORF">TVAG_424040</name>
</gene>
<dbReference type="SUPFAM" id="SSF50978">
    <property type="entry name" value="WD40 repeat-like"/>
    <property type="match status" value="1"/>
</dbReference>
<reference evidence="3" key="2">
    <citation type="journal article" date="2007" name="Science">
        <title>Draft genome sequence of the sexually transmitted pathogen Trichomonas vaginalis.</title>
        <authorList>
            <person name="Carlton J.M."/>
            <person name="Hirt R.P."/>
            <person name="Silva J.C."/>
            <person name="Delcher A.L."/>
            <person name="Schatz M."/>
            <person name="Zhao Q."/>
            <person name="Wortman J.R."/>
            <person name="Bidwell S.L."/>
            <person name="Alsmark U.C.M."/>
            <person name="Besteiro S."/>
            <person name="Sicheritz-Ponten T."/>
            <person name="Noel C.J."/>
            <person name="Dacks J.B."/>
            <person name="Foster P.G."/>
            <person name="Simillion C."/>
            <person name="Van de Peer Y."/>
            <person name="Miranda-Saavedra D."/>
            <person name="Barton G.J."/>
            <person name="Westrop G.D."/>
            <person name="Mueller S."/>
            <person name="Dessi D."/>
            <person name="Fiori P.L."/>
            <person name="Ren Q."/>
            <person name="Paulsen I."/>
            <person name="Zhang H."/>
            <person name="Bastida-Corcuera F.D."/>
            <person name="Simoes-Barbosa A."/>
            <person name="Brown M.T."/>
            <person name="Hayes R.D."/>
            <person name="Mukherjee M."/>
            <person name="Okumura C.Y."/>
            <person name="Schneider R."/>
            <person name="Smith A.J."/>
            <person name="Vanacova S."/>
            <person name="Villalvazo M."/>
            <person name="Haas B.J."/>
            <person name="Pertea M."/>
            <person name="Feldblyum T.V."/>
            <person name="Utterback T.R."/>
            <person name="Shu C.L."/>
            <person name="Osoegawa K."/>
            <person name="de Jong P.J."/>
            <person name="Hrdy I."/>
            <person name="Horvathova L."/>
            <person name="Zubacova Z."/>
            <person name="Dolezal P."/>
            <person name="Malik S.B."/>
            <person name="Logsdon J.M. Jr."/>
            <person name="Henze K."/>
            <person name="Gupta A."/>
            <person name="Wang C.C."/>
            <person name="Dunne R.L."/>
            <person name="Upcroft J.A."/>
            <person name="Upcroft P."/>
            <person name="White O."/>
            <person name="Salzberg S.L."/>
            <person name="Tang P."/>
            <person name="Chiu C.-H."/>
            <person name="Lee Y.-S."/>
            <person name="Embley T.M."/>
            <person name="Coombs G.H."/>
            <person name="Mottram J.C."/>
            <person name="Tachezy J."/>
            <person name="Fraser-Liggett C.M."/>
            <person name="Johnson P.J."/>
        </authorList>
    </citation>
    <scope>NUCLEOTIDE SEQUENCE [LARGE SCALE GENOMIC DNA]</scope>
    <source>
        <strain evidence="3">G3</strain>
    </source>
</reference>